<dbReference type="PANTHER" id="PTHR43737">
    <property type="entry name" value="BLL7424 PROTEIN"/>
    <property type="match status" value="1"/>
</dbReference>
<evidence type="ECO:0000313" key="2">
    <source>
        <dbReference type="Proteomes" id="UP000534294"/>
    </source>
</evidence>
<evidence type="ECO:0000313" key="1">
    <source>
        <dbReference type="EMBL" id="MBB5035901.1"/>
    </source>
</evidence>
<dbReference type="RefSeq" id="WP_184204355.1">
    <property type="nucleotide sequence ID" value="NZ_JACHIF010000001.1"/>
</dbReference>
<protein>
    <submittedName>
        <fullName evidence="1">Uncharacterized protein (DUF1501 family)</fullName>
    </submittedName>
</protein>
<comment type="caution">
    <text evidence="1">The sequence shown here is derived from an EMBL/GenBank/DDBJ whole genome shotgun (WGS) entry which is preliminary data.</text>
</comment>
<dbReference type="Pfam" id="PF07394">
    <property type="entry name" value="DUF1501"/>
    <property type="match status" value="1"/>
</dbReference>
<dbReference type="AlphaFoldDB" id="A0A7W8DNG8"/>
<organism evidence="1 2">
    <name type="scientific">Prosthecobacter dejongeii</name>
    <dbReference type="NCBI Taxonomy" id="48465"/>
    <lineage>
        <taxon>Bacteria</taxon>
        <taxon>Pseudomonadati</taxon>
        <taxon>Verrucomicrobiota</taxon>
        <taxon>Verrucomicrobiia</taxon>
        <taxon>Verrucomicrobiales</taxon>
        <taxon>Verrucomicrobiaceae</taxon>
        <taxon>Prosthecobacter</taxon>
    </lineage>
</organism>
<dbReference type="EMBL" id="JACHIF010000001">
    <property type="protein sequence ID" value="MBB5035901.1"/>
    <property type="molecule type" value="Genomic_DNA"/>
</dbReference>
<reference evidence="1 2" key="1">
    <citation type="submission" date="2020-08" db="EMBL/GenBank/DDBJ databases">
        <title>Genomic Encyclopedia of Type Strains, Phase IV (KMG-IV): sequencing the most valuable type-strain genomes for metagenomic binning, comparative biology and taxonomic classification.</title>
        <authorList>
            <person name="Goeker M."/>
        </authorList>
    </citation>
    <scope>NUCLEOTIDE SEQUENCE [LARGE SCALE GENOMIC DNA]</scope>
    <source>
        <strain evidence="1 2">DSM 12251</strain>
    </source>
</reference>
<sequence length="574" mass="61696">MNLHLRKTLDRSKPNRRDFMVQTGCAGLGITSAVNTLAHLQLMGTAAAQNAGDDYKALVCIFLNGGMDTNNLLIPVAGTARTHYETGRGIPQYIDPTKGGVAIPMEDITTAGSQINPLNAVTEYEPSVGYLGADANGNRLAVHPGAMHIKTMFDAEDLAFITNVGVLTQPNVTRANFSSLPASQKPPQLFSHSDQQTQWQSSIPDRPFKNGWGGRVADILDGIHNTDPEALSMMVSINGFNSFQVGTTQQPYVMSASGVTSYSATWSGGSPSTPYGSALQTAFTSKKPFTAEYDPFKFPTTANSPYQNTSPGWRLAALEQLLGMSHASLFDEGYINVAKNARVTEGLIGGALNLTANGVTTTLDTHFDNAFAGSGINGLTNGFAQQMRMVARLIVGNSVLNNKRQIFFVQLGGWDTHTSQIPVSNGVARTDQSYYSLMLQLSCAMKGFRDSLQAAGLWNNVTSFTASDFTRTFTPNKTDSTGGSDHGWGGHMMVMGGAVRGKRIYGTFPNLTVNGGIDVQGNRGRWIPTSSVDQYAAVLARWFGVDTSQLGTVFPNLSRFINPFTPAGKLDFME</sequence>
<gene>
    <name evidence="1" type="ORF">HNQ64_000135</name>
</gene>
<proteinExistence type="predicted"/>
<name>A0A7W8DNG8_9BACT</name>
<keyword evidence="2" id="KW-1185">Reference proteome</keyword>
<dbReference type="InterPro" id="IPR010869">
    <property type="entry name" value="DUF1501"/>
</dbReference>
<dbReference type="PANTHER" id="PTHR43737:SF1">
    <property type="entry name" value="DUF1501 DOMAIN-CONTAINING PROTEIN"/>
    <property type="match status" value="1"/>
</dbReference>
<dbReference type="Proteomes" id="UP000534294">
    <property type="component" value="Unassembled WGS sequence"/>
</dbReference>
<accession>A0A7W8DNG8</accession>